<comment type="caution">
    <text evidence="1">The sequence shown here is derived from an EMBL/GenBank/DDBJ whole genome shotgun (WGS) entry which is preliminary data.</text>
</comment>
<evidence type="ECO:0000313" key="1">
    <source>
        <dbReference type="EMBL" id="OGZ77443.1"/>
    </source>
</evidence>
<gene>
    <name evidence="1" type="ORF">A3G45_01325</name>
</gene>
<dbReference type="AlphaFoldDB" id="A0A1G2IRS9"/>
<name>A0A1G2IRS9_9BACT</name>
<dbReference type="Proteomes" id="UP000178632">
    <property type="component" value="Unassembled WGS sequence"/>
</dbReference>
<reference evidence="1 2" key="1">
    <citation type="journal article" date="2016" name="Nat. Commun.">
        <title>Thousands of microbial genomes shed light on interconnected biogeochemical processes in an aquifer system.</title>
        <authorList>
            <person name="Anantharaman K."/>
            <person name="Brown C.T."/>
            <person name="Hug L.A."/>
            <person name="Sharon I."/>
            <person name="Castelle C.J."/>
            <person name="Probst A.J."/>
            <person name="Thomas B.C."/>
            <person name="Singh A."/>
            <person name="Wilkins M.J."/>
            <person name="Karaoz U."/>
            <person name="Brodie E.L."/>
            <person name="Williams K.H."/>
            <person name="Hubbard S.S."/>
            <person name="Banfield J.F."/>
        </authorList>
    </citation>
    <scope>NUCLEOTIDE SEQUENCE [LARGE SCALE GENOMIC DNA]</scope>
</reference>
<sequence>MLLVCFAIVLVVSLVQNLTVARKEIELWKEIARIAGVKQFHELADGEYQMGVFFGKVGQCMIYRIYEVARLGVDDEAVVVFPAGEYIESEFTVKNGKIS</sequence>
<accession>A0A1G2IRS9</accession>
<dbReference type="EMBL" id="MHPE01000009">
    <property type="protein sequence ID" value="OGZ77443.1"/>
    <property type="molecule type" value="Genomic_DNA"/>
</dbReference>
<protein>
    <submittedName>
        <fullName evidence="1">Uncharacterized protein</fullName>
    </submittedName>
</protein>
<organism evidence="1 2">
    <name type="scientific">Candidatus Staskawiczbacteria bacterium RIFCSPLOWO2_12_FULL_37_15</name>
    <dbReference type="NCBI Taxonomy" id="1802218"/>
    <lineage>
        <taxon>Bacteria</taxon>
        <taxon>Candidatus Staskawicziibacteriota</taxon>
    </lineage>
</organism>
<proteinExistence type="predicted"/>
<evidence type="ECO:0000313" key="2">
    <source>
        <dbReference type="Proteomes" id="UP000178632"/>
    </source>
</evidence>